<sequence length="102" mass="10968">MQKTTRVGVVIRDSNGLVVAALSRKLNSPLAALEVEANAFEAGIRFARDVGISEFTIEGDSLVVYNSLRGHSDPPSSVAHVITGILRMYGVGSQIDFSHVKR</sequence>
<dbReference type="InterPro" id="IPR044730">
    <property type="entry name" value="RNase_H-like_dom_plant"/>
</dbReference>
<dbReference type="Pfam" id="PF13456">
    <property type="entry name" value="RVT_3"/>
    <property type="match status" value="1"/>
</dbReference>
<keyword evidence="3" id="KW-1185">Reference proteome</keyword>
<dbReference type="CDD" id="cd06222">
    <property type="entry name" value="RNase_H_like"/>
    <property type="match status" value="1"/>
</dbReference>
<dbReference type="GO" id="GO:0003676">
    <property type="term" value="F:nucleic acid binding"/>
    <property type="evidence" value="ECO:0007669"/>
    <property type="project" value="InterPro"/>
</dbReference>
<accession>A0AAW2BZ60</accession>
<proteinExistence type="predicted"/>
<dbReference type="AlphaFoldDB" id="A0AAW2BZ60"/>
<dbReference type="InterPro" id="IPR012337">
    <property type="entry name" value="RNaseH-like_sf"/>
</dbReference>
<gene>
    <name evidence="2" type="ORF">SO802_025718</name>
</gene>
<reference evidence="2 3" key="1">
    <citation type="submission" date="2024-01" db="EMBL/GenBank/DDBJ databases">
        <title>A telomere-to-telomere, gap-free genome of sweet tea (Lithocarpus litseifolius).</title>
        <authorList>
            <person name="Zhou J."/>
        </authorList>
    </citation>
    <scope>NUCLEOTIDE SEQUENCE [LARGE SCALE GENOMIC DNA]</scope>
    <source>
        <strain evidence="2">Zhou-2022a</strain>
        <tissue evidence="2">Leaf</tissue>
    </source>
</reference>
<protein>
    <recommendedName>
        <fullName evidence="1">RNase H type-1 domain-containing protein</fullName>
    </recommendedName>
</protein>
<dbReference type="InterPro" id="IPR002156">
    <property type="entry name" value="RNaseH_domain"/>
</dbReference>
<dbReference type="GO" id="GO:0004523">
    <property type="term" value="F:RNA-DNA hybrid ribonuclease activity"/>
    <property type="evidence" value="ECO:0007669"/>
    <property type="project" value="InterPro"/>
</dbReference>
<dbReference type="PANTHER" id="PTHR47723:SF19">
    <property type="entry name" value="POLYNUCLEOTIDYL TRANSFERASE, RIBONUCLEASE H-LIKE SUPERFAMILY PROTEIN"/>
    <property type="match status" value="1"/>
</dbReference>
<organism evidence="2 3">
    <name type="scientific">Lithocarpus litseifolius</name>
    <dbReference type="NCBI Taxonomy" id="425828"/>
    <lineage>
        <taxon>Eukaryota</taxon>
        <taxon>Viridiplantae</taxon>
        <taxon>Streptophyta</taxon>
        <taxon>Embryophyta</taxon>
        <taxon>Tracheophyta</taxon>
        <taxon>Spermatophyta</taxon>
        <taxon>Magnoliopsida</taxon>
        <taxon>eudicotyledons</taxon>
        <taxon>Gunneridae</taxon>
        <taxon>Pentapetalae</taxon>
        <taxon>rosids</taxon>
        <taxon>fabids</taxon>
        <taxon>Fagales</taxon>
        <taxon>Fagaceae</taxon>
        <taxon>Lithocarpus</taxon>
    </lineage>
</organism>
<evidence type="ECO:0000259" key="1">
    <source>
        <dbReference type="Pfam" id="PF13456"/>
    </source>
</evidence>
<dbReference type="InterPro" id="IPR036397">
    <property type="entry name" value="RNaseH_sf"/>
</dbReference>
<name>A0AAW2BZ60_9ROSI</name>
<dbReference type="Gene3D" id="3.30.420.10">
    <property type="entry name" value="Ribonuclease H-like superfamily/Ribonuclease H"/>
    <property type="match status" value="1"/>
</dbReference>
<dbReference type="SUPFAM" id="SSF53098">
    <property type="entry name" value="Ribonuclease H-like"/>
    <property type="match status" value="1"/>
</dbReference>
<evidence type="ECO:0000313" key="3">
    <source>
        <dbReference type="Proteomes" id="UP001459277"/>
    </source>
</evidence>
<dbReference type="InterPro" id="IPR053151">
    <property type="entry name" value="RNase_H-like"/>
</dbReference>
<dbReference type="Proteomes" id="UP001459277">
    <property type="component" value="Unassembled WGS sequence"/>
</dbReference>
<evidence type="ECO:0000313" key="2">
    <source>
        <dbReference type="EMBL" id="KAK9990733.1"/>
    </source>
</evidence>
<dbReference type="EMBL" id="JAZDWU010000009">
    <property type="protein sequence ID" value="KAK9990733.1"/>
    <property type="molecule type" value="Genomic_DNA"/>
</dbReference>
<dbReference type="PANTHER" id="PTHR47723">
    <property type="entry name" value="OS05G0353850 PROTEIN"/>
    <property type="match status" value="1"/>
</dbReference>
<comment type="caution">
    <text evidence="2">The sequence shown here is derived from an EMBL/GenBank/DDBJ whole genome shotgun (WGS) entry which is preliminary data.</text>
</comment>
<feature type="domain" description="RNase H type-1" evidence="1">
    <location>
        <begin position="3"/>
        <end position="102"/>
    </location>
</feature>